<protein>
    <submittedName>
        <fullName evidence="3 5">Kelch protein 3 like</fullName>
    </submittedName>
</protein>
<reference evidence="3 4" key="1">
    <citation type="journal article" date="2013" name="Nature">
        <title>The genomes of four tapeworm species reveal adaptations to parasitism.</title>
        <authorList>
            <person name="Tsai I.J."/>
            <person name="Zarowiecki M."/>
            <person name="Holroyd N."/>
            <person name="Garciarrubio A."/>
            <person name="Sanchez-Flores A."/>
            <person name="Brooks K.L."/>
            <person name="Tracey A."/>
            <person name="Bobes R.J."/>
            <person name="Fragoso G."/>
            <person name="Sciutto E."/>
            <person name="Aslett M."/>
            <person name="Beasley H."/>
            <person name="Bennett H.M."/>
            <person name="Cai J."/>
            <person name="Camicia F."/>
            <person name="Clark R."/>
            <person name="Cucher M."/>
            <person name="De Silva N."/>
            <person name="Day T.A."/>
            <person name="Deplazes P."/>
            <person name="Estrada K."/>
            <person name="Fernandez C."/>
            <person name="Holland P.W."/>
            <person name="Hou J."/>
            <person name="Hu S."/>
            <person name="Huckvale T."/>
            <person name="Hung S.S."/>
            <person name="Kamenetzky L."/>
            <person name="Keane J.A."/>
            <person name="Kiss F."/>
            <person name="Koziol U."/>
            <person name="Lambert O."/>
            <person name="Liu K."/>
            <person name="Luo X."/>
            <person name="Luo Y."/>
            <person name="Macchiaroli N."/>
            <person name="Nichol S."/>
            <person name="Paps J."/>
            <person name="Parkinson J."/>
            <person name="Pouchkina-Stantcheva N."/>
            <person name="Riddiford N."/>
            <person name="Rosenzvit M."/>
            <person name="Salinas G."/>
            <person name="Wasmuth J.D."/>
            <person name="Zamanian M."/>
            <person name="Zheng Y."/>
            <person name="Cai X."/>
            <person name="Soberon X."/>
            <person name="Olson P.D."/>
            <person name="Laclette J.P."/>
            <person name="Brehm K."/>
            <person name="Berriman M."/>
            <person name="Garciarrubio A."/>
            <person name="Bobes R.J."/>
            <person name="Fragoso G."/>
            <person name="Sanchez-Flores A."/>
            <person name="Estrada K."/>
            <person name="Cevallos M.A."/>
            <person name="Morett E."/>
            <person name="Gonzalez V."/>
            <person name="Portillo T."/>
            <person name="Ochoa-Leyva A."/>
            <person name="Jose M.V."/>
            <person name="Sciutto E."/>
            <person name="Landa A."/>
            <person name="Jimenez L."/>
            <person name="Valdes V."/>
            <person name="Carrero J.C."/>
            <person name="Larralde C."/>
            <person name="Morales-Montor J."/>
            <person name="Limon-Lason J."/>
            <person name="Soberon X."/>
            <person name="Laclette J.P."/>
        </authorList>
    </citation>
    <scope>NUCLEOTIDE SEQUENCE [LARGE SCALE GENOMIC DNA]</scope>
</reference>
<evidence type="ECO:0000313" key="5">
    <source>
        <dbReference type="WBParaSite" id="EgrG_000361600"/>
    </source>
</evidence>
<dbReference type="PANTHER" id="PTHR46344:SF16">
    <property type="entry name" value="KELCH MOTIF FAMILY PROTEIN, EXPRESSED"/>
    <property type="match status" value="1"/>
</dbReference>
<dbReference type="InterPro" id="IPR015915">
    <property type="entry name" value="Kelch-typ_b-propeller"/>
</dbReference>
<organism evidence="3">
    <name type="scientific">Echinococcus granulosus</name>
    <name type="common">Hydatid tapeworm</name>
    <dbReference type="NCBI Taxonomy" id="6210"/>
    <lineage>
        <taxon>Eukaryota</taxon>
        <taxon>Metazoa</taxon>
        <taxon>Spiralia</taxon>
        <taxon>Lophotrochozoa</taxon>
        <taxon>Platyhelminthes</taxon>
        <taxon>Cestoda</taxon>
        <taxon>Eucestoda</taxon>
        <taxon>Cyclophyllidea</taxon>
        <taxon>Taeniidae</taxon>
        <taxon>Echinococcus</taxon>
        <taxon>Echinococcus granulosus group</taxon>
    </lineage>
</organism>
<evidence type="ECO:0000256" key="1">
    <source>
        <dbReference type="ARBA" id="ARBA00022441"/>
    </source>
</evidence>
<gene>
    <name evidence="3" type="ORF">EgrG_000361600</name>
</gene>
<dbReference type="SUPFAM" id="SSF117281">
    <property type="entry name" value="Kelch motif"/>
    <property type="match status" value="1"/>
</dbReference>
<dbReference type="Gene3D" id="2.120.10.80">
    <property type="entry name" value="Kelch-type beta propeller"/>
    <property type="match status" value="1"/>
</dbReference>
<evidence type="ECO:0000313" key="3">
    <source>
        <dbReference type="EMBL" id="CDS22414.1"/>
    </source>
</evidence>
<reference evidence="5" key="3">
    <citation type="submission" date="2020-10" db="UniProtKB">
        <authorList>
            <consortium name="WormBaseParasite"/>
        </authorList>
    </citation>
    <scope>IDENTIFICATION</scope>
</reference>
<dbReference type="PANTHER" id="PTHR46344">
    <property type="entry name" value="OS02G0202900 PROTEIN"/>
    <property type="match status" value="1"/>
</dbReference>
<evidence type="ECO:0000313" key="4">
    <source>
        <dbReference type="Proteomes" id="UP000492820"/>
    </source>
</evidence>
<sequence length="221" mass="24333">MPHTQELHTSTFITLSICVDICLSPSTPFVGEQQPPHSPSGWVTLIEFHILRKRTHISSGSLRRGLRLPSLSDMPSARRSTSALNIPDIGIFVVGGQKREERLKSAEMLVEDPSGESGWRWIELSPMLEGREEPGIASINGCLVVAGGQEGQPKITVECLRLTSVEHPTAPQWTRLHEVDTQCLDYTSLVTFNNNSSLIMLSSSCRAFVAALWRSKTLSGL</sequence>
<dbReference type="EMBL" id="LK028586">
    <property type="protein sequence ID" value="CDS22414.1"/>
    <property type="molecule type" value="Genomic_DNA"/>
</dbReference>
<dbReference type="AlphaFoldDB" id="A0A068WXN1"/>
<dbReference type="WBParaSite" id="EgrG_000361600">
    <property type="protein sequence ID" value="EgrG_000361600"/>
    <property type="gene ID" value="EgrG_000361600"/>
</dbReference>
<proteinExistence type="predicted"/>
<name>A0A068WXN1_ECHGR</name>
<dbReference type="OrthoDB" id="6253194at2759"/>
<accession>A0A068WXN1</accession>
<keyword evidence="2" id="KW-0677">Repeat</keyword>
<reference evidence="3" key="2">
    <citation type="submission" date="2014-06" db="EMBL/GenBank/DDBJ databases">
        <authorList>
            <person name="Aslett M."/>
        </authorList>
    </citation>
    <scope>NUCLEOTIDE SEQUENCE</scope>
</reference>
<dbReference type="Proteomes" id="UP000492820">
    <property type="component" value="Unassembled WGS sequence"/>
</dbReference>
<evidence type="ECO:0000256" key="2">
    <source>
        <dbReference type="ARBA" id="ARBA00022737"/>
    </source>
</evidence>
<keyword evidence="1" id="KW-0880">Kelch repeat</keyword>